<dbReference type="Proteomes" id="UP000703269">
    <property type="component" value="Unassembled WGS sequence"/>
</dbReference>
<gene>
    <name evidence="2" type="ORF">PsYK624_030690</name>
</gene>
<dbReference type="OrthoDB" id="4480078at2759"/>
<evidence type="ECO:0000256" key="1">
    <source>
        <dbReference type="SAM" id="MobiDB-lite"/>
    </source>
</evidence>
<protein>
    <submittedName>
        <fullName evidence="2">Uncharacterized protein</fullName>
    </submittedName>
</protein>
<name>A0A9P3G2E2_9APHY</name>
<keyword evidence="3" id="KW-1185">Reference proteome</keyword>
<reference evidence="2 3" key="1">
    <citation type="submission" date="2021-08" db="EMBL/GenBank/DDBJ databases">
        <title>Draft Genome Sequence of Phanerochaete sordida strain YK-624.</title>
        <authorList>
            <person name="Mori T."/>
            <person name="Dohra H."/>
            <person name="Suzuki T."/>
            <person name="Kawagishi H."/>
            <person name="Hirai H."/>
        </authorList>
    </citation>
    <scope>NUCLEOTIDE SEQUENCE [LARGE SCALE GENOMIC DNA]</scope>
    <source>
        <strain evidence="2 3">YK-624</strain>
    </source>
</reference>
<organism evidence="2 3">
    <name type="scientific">Phanerochaete sordida</name>
    <dbReference type="NCBI Taxonomy" id="48140"/>
    <lineage>
        <taxon>Eukaryota</taxon>
        <taxon>Fungi</taxon>
        <taxon>Dikarya</taxon>
        <taxon>Basidiomycota</taxon>
        <taxon>Agaricomycotina</taxon>
        <taxon>Agaricomycetes</taxon>
        <taxon>Polyporales</taxon>
        <taxon>Phanerochaetaceae</taxon>
        <taxon>Phanerochaete</taxon>
    </lineage>
</organism>
<dbReference type="AlphaFoldDB" id="A0A9P3G2E2"/>
<comment type="caution">
    <text evidence="2">The sequence shown here is derived from an EMBL/GenBank/DDBJ whole genome shotgun (WGS) entry which is preliminary data.</text>
</comment>
<proteinExistence type="predicted"/>
<dbReference type="EMBL" id="BPQB01000005">
    <property type="protein sequence ID" value="GJE86986.1"/>
    <property type="molecule type" value="Genomic_DNA"/>
</dbReference>
<evidence type="ECO:0000313" key="3">
    <source>
        <dbReference type="Proteomes" id="UP000703269"/>
    </source>
</evidence>
<evidence type="ECO:0000313" key="2">
    <source>
        <dbReference type="EMBL" id="GJE86986.1"/>
    </source>
</evidence>
<feature type="region of interest" description="Disordered" evidence="1">
    <location>
        <begin position="37"/>
        <end position="57"/>
    </location>
</feature>
<accession>A0A9P3G2E2</accession>
<sequence>MLRLRTLVIGTALAALPALYIRSRILSLEREYPPLPLESTSTPELRTPRAPGLRTDPGDVYATRVPLSALRRLTRVGAGEASLEDAWARAFFQSRTIGLEATLLGIGSKGNRGEHGFRRGESVMANAMLILREPAPGTPMLIEWATPSSLMQLSETFAAWGWPYKLMNGGRQEWSIGPVTRLPGDDEDMVEIRYGTAQDFRVVEGEKEPGKSVSPWMLRGHRAYARYLLDATAKEISGKDA</sequence>